<feature type="chain" id="PRO_5042871588" evidence="1">
    <location>
        <begin position="21"/>
        <end position="321"/>
    </location>
</feature>
<dbReference type="GO" id="GO:0042834">
    <property type="term" value="F:peptidoglycan binding"/>
    <property type="evidence" value="ECO:0007669"/>
    <property type="project" value="InterPro"/>
</dbReference>
<keyword evidence="1" id="KW-0732">Signal</keyword>
<dbReference type="Gene3D" id="3.30.70.1070">
    <property type="entry name" value="Sporulation related repeat"/>
    <property type="match status" value="1"/>
</dbReference>
<dbReference type="KEGG" id="yag:AABB28_07460"/>
<evidence type="ECO:0000313" key="4">
    <source>
        <dbReference type="Proteomes" id="UP001451782"/>
    </source>
</evidence>
<accession>A0AAN0M521</accession>
<dbReference type="InterPro" id="IPR007730">
    <property type="entry name" value="SPOR-like_dom"/>
</dbReference>
<dbReference type="AlphaFoldDB" id="A0AAN0M521"/>
<dbReference type="EMBL" id="CP151762">
    <property type="protein sequence ID" value="WZU65090.1"/>
    <property type="molecule type" value="Genomic_DNA"/>
</dbReference>
<reference evidence="3 4" key="1">
    <citation type="submission" date="2024-04" db="EMBL/GenBank/DDBJ databases">
        <title>Phylogenomic analyses of a clade within the roseobacter group suggest taxonomic reassignments of species of the genera Aestuariivita, Citreicella, Loktanella, Nautella, Pelagibaca, Ruegeria, Thalassobius, Thiobacimonas and Tropicibacter, and the proposal o.</title>
        <authorList>
            <person name="Jeon C.O."/>
        </authorList>
    </citation>
    <scope>NUCLEOTIDE SEQUENCE [LARGE SCALE GENOMIC DNA]</scope>
    <source>
        <strain evidence="3 4">G8-12</strain>
    </source>
</reference>
<dbReference type="Proteomes" id="UP001451782">
    <property type="component" value="Chromosome"/>
</dbReference>
<dbReference type="PROSITE" id="PS51724">
    <property type="entry name" value="SPOR"/>
    <property type="match status" value="1"/>
</dbReference>
<gene>
    <name evidence="3" type="ORF">AABB28_07460</name>
</gene>
<organism evidence="3 4">
    <name type="scientific">Yoonia algicola</name>
    <dbReference type="NCBI Taxonomy" id="3137368"/>
    <lineage>
        <taxon>Bacteria</taxon>
        <taxon>Pseudomonadati</taxon>
        <taxon>Pseudomonadota</taxon>
        <taxon>Alphaproteobacteria</taxon>
        <taxon>Rhodobacterales</taxon>
        <taxon>Paracoccaceae</taxon>
        <taxon>Yoonia</taxon>
    </lineage>
</organism>
<feature type="signal peptide" evidence="1">
    <location>
        <begin position="1"/>
        <end position="20"/>
    </location>
</feature>
<dbReference type="InterPro" id="IPR036680">
    <property type="entry name" value="SPOR-like_sf"/>
</dbReference>
<keyword evidence="4" id="KW-1185">Reference proteome</keyword>
<feature type="domain" description="SPOR" evidence="2">
    <location>
        <begin position="244"/>
        <end position="321"/>
    </location>
</feature>
<proteinExistence type="predicted"/>
<evidence type="ECO:0000313" key="3">
    <source>
        <dbReference type="EMBL" id="WZU65090.1"/>
    </source>
</evidence>
<name>A0AAN0M521_9RHOB</name>
<evidence type="ECO:0000256" key="1">
    <source>
        <dbReference type="SAM" id="SignalP"/>
    </source>
</evidence>
<evidence type="ECO:0000259" key="2">
    <source>
        <dbReference type="PROSITE" id="PS51724"/>
    </source>
</evidence>
<dbReference type="SUPFAM" id="SSF110997">
    <property type="entry name" value="Sporulation related repeat"/>
    <property type="match status" value="1"/>
</dbReference>
<protein>
    <submittedName>
        <fullName evidence="3">SPOR domain-containing protein</fullName>
    </submittedName>
</protein>
<sequence length="321" mass="32641">MMTGLVFLNAKRWPLSLALAATFGLAACDDNGEFAFPGASNASAPAAAPLPANALGQRIQRDVDIERPDIFAINSDGLWDGRPSLGGVWVAHPEVTNPDRVVIRNTEGGQEVIGALFRRERDNPGPLLQVSSDAADALGLLPGAPTRLEVVVLRRQEVEAITTQENPVVASLAAPVAVEAAPLDPADEPENAAAPAAAAAAAVVLPATVEAATSAVEESAAATAAVVAVPSAPIDVSSVLAAPSPLPEGSRAQIGVFSVERNATAAVATIAGAGIEAVVTPQELGGRTVWRVTAGPVTDAADIARLKELGFVDAFVIEASE</sequence>
<dbReference type="RefSeq" id="WP_342071440.1">
    <property type="nucleotide sequence ID" value="NZ_CP151762.1"/>
</dbReference>
<dbReference type="Pfam" id="PF05036">
    <property type="entry name" value="SPOR"/>
    <property type="match status" value="1"/>
</dbReference>